<keyword evidence="2" id="KW-1185">Reference proteome</keyword>
<accession>A0ABV1MMF4</accession>
<dbReference type="EMBL" id="JBEGDG010000002">
    <property type="protein sequence ID" value="MEQ6353697.1"/>
    <property type="molecule type" value="Genomic_DNA"/>
</dbReference>
<evidence type="ECO:0000313" key="1">
    <source>
        <dbReference type="EMBL" id="MEQ6353697.1"/>
    </source>
</evidence>
<evidence type="ECO:0008006" key="3">
    <source>
        <dbReference type="Google" id="ProtNLM"/>
    </source>
</evidence>
<organism evidence="1 2">
    <name type="scientific">Lysinibacillus zambalensis</name>
    <dbReference type="NCBI Taxonomy" id="3160866"/>
    <lineage>
        <taxon>Bacteria</taxon>
        <taxon>Bacillati</taxon>
        <taxon>Bacillota</taxon>
        <taxon>Bacilli</taxon>
        <taxon>Bacillales</taxon>
        <taxon>Bacillaceae</taxon>
        <taxon>Lysinibacillus</taxon>
    </lineage>
</organism>
<name>A0ABV1MMF4_9BACI</name>
<evidence type="ECO:0000313" key="2">
    <source>
        <dbReference type="Proteomes" id="UP001478862"/>
    </source>
</evidence>
<comment type="caution">
    <text evidence="1">The sequence shown here is derived from an EMBL/GenBank/DDBJ whole genome shotgun (WGS) entry which is preliminary data.</text>
</comment>
<gene>
    <name evidence="1" type="ORF">ABNX05_03640</name>
</gene>
<proteinExistence type="predicted"/>
<sequence length="198" mass="23775">MSLENLVNRIGIEAKNRDSKKVDELLYQLCEYENLKILDIYPYQIKSNEKFSQVEVFFDKLESKDFQQKNQEFHSYFKSLEKFEKFFELIWLGSSEFYASYDVPLTLYKDTMYYKFYEREWNEILPKNREESNLINIDDYSMLLSLIKLAVSDHLDVFFIIPEKNIVFRGGGLAFIIYSEQNLDLFEKIANTEGLYIR</sequence>
<reference evidence="1 2" key="1">
    <citation type="submission" date="2024-06" db="EMBL/GenBank/DDBJ databases">
        <title>Lysinibacillus zambalefons sp. nov., a Novel Firmicute Isolated from the Poon Bato Zambales Hyperalkaline Spring.</title>
        <authorList>
            <person name="Aja J.A."/>
            <person name="Lazaro J.E.H."/>
            <person name="Llorin L.D."/>
            <person name="Lim K.R."/>
            <person name="Teodosio J."/>
            <person name="Dalisay D.S."/>
        </authorList>
    </citation>
    <scope>NUCLEOTIDE SEQUENCE [LARGE SCALE GENOMIC DNA]</scope>
    <source>
        <strain evidence="1 2">M3</strain>
    </source>
</reference>
<dbReference type="RefSeq" id="WP_349658466.1">
    <property type="nucleotide sequence ID" value="NZ_JBEGDG010000002.1"/>
</dbReference>
<dbReference type="Proteomes" id="UP001478862">
    <property type="component" value="Unassembled WGS sequence"/>
</dbReference>
<protein>
    <recommendedName>
        <fullName evidence="3">DUF1963 domain-containing protein</fullName>
    </recommendedName>
</protein>